<keyword evidence="3" id="KW-1185">Reference proteome</keyword>
<accession>A0AAP0PHI7</accession>
<keyword evidence="1" id="KW-0472">Membrane</keyword>
<feature type="transmembrane region" description="Helical" evidence="1">
    <location>
        <begin position="51"/>
        <end position="72"/>
    </location>
</feature>
<evidence type="ECO:0000256" key="1">
    <source>
        <dbReference type="SAM" id="Phobius"/>
    </source>
</evidence>
<reference evidence="2 3" key="1">
    <citation type="submission" date="2024-01" db="EMBL/GenBank/DDBJ databases">
        <title>Genome assemblies of Stephania.</title>
        <authorList>
            <person name="Yang L."/>
        </authorList>
    </citation>
    <scope>NUCLEOTIDE SEQUENCE [LARGE SCALE GENOMIC DNA]</scope>
    <source>
        <strain evidence="2">JXDWG</strain>
        <tissue evidence="2">Leaf</tissue>
    </source>
</reference>
<name>A0AAP0PHI7_9MAGN</name>
<evidence type="ECO:0000313" key="3">
    <source>
        <dbReference type="Proteomes" id="UP001419268"/>
    </source>
</evidence>
<organism evidence="2 3">
    <name type="scientific">Stephania cephalantha</name>
    <dbReference type="NCBI Taxonomy" id="152367"/>
    <lineage>
        <taxon>Eukaryota</taxon>
        <taxon>Viridiplantae</taxon>
        <taxon>Streptophyta</taxon>
        <taxon>Embryophyta</taxon>
        <taxon>Tracheophyta</taxon>
        <taxon>Spermatophyta</taxon>
        <taxon>Magnoliopsida</taxon>
        <taxon>Ranunculales</taxon>
        <taxon>Menispermaceae</taxon>
        <taxon>Menispermoideae</taxon>
        <taxon>Cissampelideae</taxon>
        <taxon>Stephania</taxon>
    </lineage>
</organism>
<sequence length="74" mass="8513">MNLAIHHPLVEFICQELFNNGVEIDRNPPPSGIPSTFSHIISVMCGHKMIFVFYLAYGIYWDVPLSVCIFIFRL</sequence>
<evidence type="ECO:0000313" key="2">
    <source>
        <dbReference type="EMBL" id="KAK9141235.1"/>
    </source>
</evidence>
<keyword evidence="1" id="KW-1133">Transmembrane helix</keyword>
<keyword evidence="1" id="KW-0812">Transmembrane</keyword>
<gene>
    <name evidence="2" type="ORF">Scep_010916</name>
</gene>
<comment type="caution">
    <text evidence="2">The sequence shown here is derived from an EMBL/GenBank/DDBJ whole genome shotgun (WGS) entry which is preliminary data.</text>
</comment>
<dbReference type="EMBL" id="JBBNAG010000004">
    <property type="protein sequence ID" value="KAK9141235.1"/>
    <property type="molecule type" value="Genomic_DNA"/>
</dbReference>
<dbReference type="Proteomes" id="UP001419268">
    <property type="component" value="Unassembled WGS sequence"/>
</dbReference>
<dbReference type="AlphaFoldDB" id="A0AAP0PHI7"/>
<proteinExistence type="predicted"/>
<protein>
    <submittedName>
        <fullName evidence="2">Uncharacterized protein</fullName>
    </submittedName>
</protein>